<dbReference type="InterPro" id="IPR036890">
    <property type="entry name" value="HATPase_C_sf"/>
</dbReference>
<dbReference type="GO" id="GO:0005886">
    <property type="term" value="C:plasma membrane"/>
    <property type="evidence" value="ECO:0007669"/>
    <property type="project" value="TreeGrafter"/>
</dbReference>
<evidence type="ECO:0000313" key="14">
    <source>
        <dbReference type="EMBL" id="CAA2108141.1"/>
    </source>
</evidence>
<comment type="catalytic activity">
    <reaction evidence="1">
        <text>ATP + protein L-histidine = ADP + protein N-phospho-L-histidine.</text>
        <dbReference type="EC" id="2.7.13.3"/>
    </reaction>
</comment>
<keyword evidence="8 11" id="KW-1133">Transmembrane helix</keyword>
<evidence type="ECO:0000256" key="5">
    <source>
        <dbReference type="ARBA" id="ARBA00022679"/>
    </source>
</evidence>
<dbReference type="InterPro" id="IPR003661">
    <property type="entry name" value="HisK_dim/P_dom"/>
</dbReference>
<feature type="domain" description="HAMP" evidence="13">
    <location>
        <begin position="183"/>
        <end position="239"/>
    </location>
</feature>
<dbReference type="InterPro" id="IPR036097">
    <property type="entry name" value="HisK_dim/P_sf"/>
</dbReference>
<dbReference type="PANTHER" id="PTHR45436">
    <property type="entry name" value="SENSOR HISTIDINE KINASE YKOH"/>
    <property type="match status" value="1"/>
</dbReference>
<dbReference type="CDD" id="cd00075">
    <property type="entry name" value="HATPase"/>
    <property type="match status" value="1"/>
</dbReference>
<comment type="subcellular location">
    <subcellularLocation>
        <location evidence="2">Membrane</location>
    </subcellularLocation>
</comment>
<dbReference type="PROSITE" id="PS50109">
    <property type="entry name" value="HIS_KIN"/>
    <property type="match status" value="1"/>
</dbReference>
<dbReference type="EMBL" id="LR743507">
    <property type="protein sequence ID" value="CAA2108141.1"/>
    <property type="molecule type" value="Genomic_DNA"/>
</dbReference>
<dbReference type="EC" id="2.7.13.3" evidence="3"/>
<accession>A0A679JLA7</accession>
<dbReference type="SUPFAM" id="SSF55874">
    <property type="entry name" value="ATPase domain of HSP90 chaperone/DNA topoisomerase II/histidine kinase"/>
    <property type="match status" value="1"/>
</dbReference>
<dbReference type="InterPro" id="IPR003594">
    <property type="entry name" value="HATPase_dom"/>
</dbReference>
<protein>
    <recommendedName>
        <fullName evidence="3">histidine kinase</fullName>
        <ecNumber evidence="3">2.7.13.3</ecNumber>
    </recommendedName>
</protein>
<dbReference type="SMART" id="SM00304">
    <property type="entry name" value="HAMP"/>
    <property type="match status" value="1"/>
</dbReference>
<dbReference type="InterPro" id="IPR005467">
    <property type="entry name" value="His_kinase_dom"/>
</dbReference>
<dbReference type="RefSeq" id="WP_339092168.1">
    <property type="nucleotide sequence ID" value="NZ_LR743507.1"/>
</dbReference>
<feature type="domain" description="Histidine kinase" evidence="12">
    <location>
        <begin position="247"/>
        <end position="461"/>
    </location>
</feature>
<proteinExistence type="predicted"/>
<keyword evidence="6 11" id="KW-0812">Transmembrane</keyword>
<evidence type="ECO:0000256" key="10">
    <source>
        <dbReference type="ARBA" id="ARBA00023136"/>
    </source>
</evidence>
<dbReference type="PRINTS" id="PR00344">
    <property type="entry name" value="BCTRLSENSOR"/>
</dbReference>
<dbReference type="CDD" id="cd00082">
    <property type="entry name" value="HisKA"/>
    <property type="match status" value="1"/>
</dbReference>
<dbReference type="InterPro" id="IPR004358">
    <property type="entry name" value="Sig_transdc_His_kin-like_C"/>
</dbReference>
<evidence type="ECO:0000256" key="4">
    <source>
        <dbReference type="ARBA" id="ARBA00022553"/>
    </source>
</evidence>
<dbReference type="Gene3D" id="3.30.565.10">
    <property type="entry name" value="Histidine kinase-like ATPase, C-terminal domain"/>
    <property type="match status" value="1"/>
</dbReference>
<gene>
    <name evidence="14" type="primary">cusS</name>
    <name evidence="14" type="ORF">VVAX_04655</name>
</gene>
<feature type="transmembrane region" description="Helical" evidence="11">
    <location>
        <begin position="12"/>
        <end position="37"/>
    </location>
</feature>
<keyword evidence="7 14" id="KW-0418">Kinase</keyword>
<dbReference type="InterPro" id="IPR050428">
    <property type="entry name" value="TCS_sensor_his_kinase"/>
</dbReference>
<keyword evidence="10 11" id="KW-0472">Membrane</keyword>
<keyword evidence="5 14" id="KW-0808">Transferase</keyword>
<dbReference type="CDD" id="cd06225">
    <property type="entry name" value="HAMP"/>
    <property type="match status" value="1"/>
</dbReference>
<dbReference type="InterPro" id="IPR003660">
    <property type="entry name" value="HAMP_dom"/>
</dbReference>
<dbReference type="PANTHER" id="PTHR45436:SF8">
    <property type="entry name" value="HISTIDINE KINASE"/>
    <property type="match status" value="1"/>
</dbReference>
<evidence type="ECO:0000256" key="9">
    <source>
        <dbReference type="ARBA" id="ARBA00023012"/>
    </source>
</evidence>
<evidence type="ECO:0000256" key="2">
    <source>
        <dbReference type="ARBA" id="ARBA00004370"/>
    </source>
</evidence>
<evidence type="ECO:0000256" key="7">
    <source>
        <dbReference type="ARBA" id="ARBA00022777"/>
    </source>
</evidence>
<name>A0A679JLA7_VARPD</name>
<evidence type="ECO:0000256" key="1">
    <source>
        <dbReference type="ARBA" id="ARBA00000085"/>
    </source>
</evidence>
<evidence type="ECO:0000256" key="3">
    <source>
        <dbReference type="ARBA" id="ARBA00012438"/>
    </source>
</evidence>
<dbReference type="GO" id="GO:0000155">
    <property type="term" value="F:phosphorelay sensor kinase activity"/>
    <property type="evidence" value="ECO:0007669"/>
    <property type="project" value="InterPro"/>
</dbReference>
<dbReference type="Pfam" id="PF02518">
    <property type="entry name" value="HATPase_c"/>
    <property type="match status" value="1"/>
</dbReference>
<evidence type="ECO:0000259" key="13">
    <source>
        <dbReference type="PROSITE" id="PS50885"/>
    </source>
</evidence>
<evidence type="ECO:0000259" key="12">
    <source>
        <dbReference type="PROSITE" id="PS50109"/>
    </source>
</evidence>
<keyword evidence="9" id="KW-0902">Two-component regulatory system</keyword>
<evidence type="ECO:0000256" key="8">
    <source>
        <dbReference type="ARBA" id="ARBA00022989"/>
    </source>
</evidence>
<dbReference type="SMART" id="SM00387">
    <property type="entry name" value="HATPase_c"/>
    <property type="match status" value="1"/>
</dbReference>
<sequence>MIRTLRQLWRSVGFRLAFYYGLLVAITMLAALAIVYMQTVGVLQQRMVRQVAASTQQLMVRYDARGADGVAGEIANALSDGRNSDNEIYLLTDREGRKLAGNLDQVPSQSPDAGDGVHRRVVRAGQTVIAYLVMRPLPDGGQLVVGHDLRDQESIESLVASASAAAGIVAVLLLIGGTFVFRQELERSVGAVRRTAARIAAGELQERVARSGQQGQEDEFALLEHDINAMLDRIQSLMDGVRHVSNTIAHNLRTPLTRVLVRLRSAETGLAADDPQREAVATAIRELEELAVVFEKLLQIAEVEAGARRQQFAPVALHVIADDVAELYEAVAEMQGITLLREPADMALALGDRDLLAGAAANLLDNALKYAANGRTGATVRIGTHTVDGRAQLFVQDDGPGIPPAEYERIGVRFHRLDRRTPGHGLGLASVKAVVALHGGRLAFGDARPGLRACIDLPTADD</sequence>
<reference evidence="14" key="1">
    <citation type="submission" date="2019-12" db="EMBL/GenBank/DDBJ databases">
        <authorList>
            <person name="Cremers G."/>
        </authorList>
    </citation>
    <scope>NUCLEOTIDE SEQUENCE</scope>
    <source>
        <strain evidence="14">Vvax</strain>
    </source>
</reference>
<dbReference type="SMART" id="SM00388">
    <property type="entry name" value="HisKA"/>
    <property type="match status" value="1"/>
</dbReference>
<keyword evidence="4" id="KW-0597">Phosphoprotein</keyword>
<evidence type="ECO:0000256" key="6">
    <source>
        <dbReference type="ARBA" id="ARBA00022692"/>
    </source>
</evidence>
<feature type="transmembrane region" description="Helical" evidence="11">
    <location>
        <begin position="158"/>
        <end position="181"/>
    </location>
</feature>
<organism evidence="14">
    <name type="scientific">Variovorax paradoxus</name>
    <dbReference type="NCBI Taxonomy" id="34073"/>
    <lineage>
        <taxon>Bacteria</taxon>
        <taxon>Pseudomonadati</taxon>
        <taxon>Pseudomonadota</taxon>
        <taxon>Betaproteobacteria</taxon>
        <taxon>Burkholderiales</taxon>
        <taxon>Comamonadaceae</taxon>
        <taxon>Variovorax</taxon>
    </lineage>
</organism>
<dbReference type="Gene3D" id="1.10.287.130">
    <property type="match status" value="1"/>
</dbReference>
<dbReference type="Pfam" id="PF00512">
    <property type="entry name" value="HisKA"/>
    <property type="match status" value="1"/>
</dbReference>
<dbReference type="Gene3D" id="6.10.340.10">
    <property type="match status" value="1"/>
</dbReference>
<dbReference type="PROSITE" id="PS50885">
    <property type="entry name" value="HAMP"/>
    <property type="match status" value="1"/>
</dbReference>
<dbReference type="AlphaFoldDB" id="A0A679JLA7"/>
<dbReference type="SUPFAM" id="SSF47384">
    <property type="entry name" value="Homodimeric domain of signal transducing histidine kinase"/>
    <property type="match status" value="1"/>
</dbReference>
<evidence type="ECO:0000256" key="11">
    <source>
        <dbReference type="SAM" id="Phobius"/>
    </source>
</evidence>